<evidence type="ECO:0000256" key="1">
    <source>
        <dbReference type="ARBA" id="ARBA00007174"/>
    </source>
</evidence>
<comment type="catalytic activity">
    <reaction evidence="4">
        <text>L-methionyl-[protein] + [thioredoxin]-disulfide + H2O = L-methionyl-(R)-S-oxide-[protein] + [thioredoxin]-dithiol</text>
        <dbReference type="Rhea" id="RHEA:24164"/>
        <dbReference type="Rhea" id="RHEA-COMP:10698"/>
        <dbReference type="Rhea" id="RHEA-COMP:10700"/>
        <dbReference type="Rhea" id="RHEA-COMP:12313"/>
        <dbReference type="Rhea" id="RHEA-COMP:12314"/>
        <dbReference type="ChEBI" id="CHEBI:15377"/>
        <dbReference type="ChEBI" id="CHEBI:16044"/>
        <dbReference type="ChEBI" id="CHEBI:29950"/>
        <dbReference type="ChEBI" id="CHEBI:45764"/>
        <dbReference type="ChEBI" id="CHEBI:50058"/>
        <dbReference type="EC" id="1.8.4.12"/>
    </reaction>
</comment>
<name>A0A182ZZS8_9TREM</name>
<dbReference type="Gene3D" id="2.170.150.20">
    <property type="entry name" value="Peptide methionine sulfoxide reductase"/>
    <property type="match status" value="1"/>
</dbReference>
<dbReference type="GO" id="GO:0005737">
    <property type="term" value="C:cytoplasm"/>
    <property type="evidence" value="ECO:0007669"/>
    <property type="project" value="TreeGrafter"/>
</dbReference>
<comment type="similarity">
    <text evidence="1">Belongs to the MsrB Met sulfoxide reductase family.</text>
</comment>
<evidence type="ECO:0000256" key="3">
    <source>
        <dbReference type="ARBA" id="ARBA00023002"/>
    </source>
</evidence>
<gene>
    <name evidence="6" type="ORF">ECPE_LOCUS213</name>
</gene>
<feature type="domain" description="MsrB" evidence="5">
    <location>
        <begin position="45"/>
        <end position="126"/>
    </location>
</feature>
<dbReference type="PANTHER" id="PTHR10173:SF52">
    <property type="entry name" value="METHIONINE-R-SULFOXIDE REDUCTASE B1"/>
    <property type="match status" value="1"/>
</dbReference>
<keyword evidence="7" id="KW-1185">Reference proteome</keyword>
<dbReference type="GO" id="GO:0006979">
    <property type="term" value="P:response to oxidative stress"/>
    <property type="evidence" value="ECO:0007669"/>
    <property type="project" value="InterPro"/>
</dbReference>
<dbReference type="Proteomes" id="UP000272942">
    <property type="component" value="Unassembled WGS sequence"/>
</dbReference>
<dbReference type="InterPro" id="IPR011057">
    <property type="entry name" value="Mss4-like_sf"/>
</dbReference>
<organism evidence="8">
    <name type="scientific">Echinostoma caproni</name>
    <dbReference type="NCBI Taxonomy" id="27848"/>
    <lineage>
        <taxon>Eukaryota</taxon>
        <taxon>Metazoa</taxon>
        <taxon>Spiralia</taxon>
        <taxon>Lophotrochozoa</taxon>
        <taxon>Platyhelminthes</taxon>
        <taxon>Trematoda</taxon>
        <taxon>Digenea</taxon>
        <taxon>Plagiorchiida</taxon>
        <taxon>Echinostomata</taxon>
        <taxon>Echinostomatoidea</taxon>
        <taxon>Echinostomatidae</taxon>
        <taxon>Echinostoma</taxon>
    </lineage>
</organism>
<evidence type="ECO:0000256" key="4">
    <source>
        <dbReference type="ARBA" id="ARBA00048488"/>
    </source>
</evidence>
<keyword evidence="3" id="KW-0560">Oxidoreductase</keyword>
<dbReference type="InterPro" id="IPR028427">
    <property type="entry name" value="Met_Sox_Rdtase_MsrB"/>
</dbReference>
<dbReference type="SUPFAM" id="SSF51316">
    <property type="entry name" value="Mss4-like"/>
    <property type="match status" value="1"/>
</dbReference>
<dbReference type="AlphaFoldDB" id="A0A182ZZS8"/>
<dbReference type="GO" id="GO:0033743">
    <property type="term" value="F:peptide-methionine (R)-S-oxide reductase activity"/>
    <property type="evidence" value="ECO:0007669"/>
    <property type="project" value="UniProtKB-EC"/>
</dbReference>
<dbReference type="EC" id="1.8.4.12" evidence="2"/>
<evidence type="ECO:0000313" key="6">
    <source>
        <dbReference type="EMBL" id="VDP20291.1"/>
    </source>
</evidence>
<proteinExistence type="inferred from homology"/>
<dbReference type="OrthoDB" id="44061at2759"/>
<evidence type="ECO:0000259" key="5">
    <source>
        <dbReference type="PROSITE" id="PS51790"/>
    </source>
</evidence>
<evidence type="ECO:0000256" key="2">
    <source>
        <dbReference type="ARBA" id="ARBA00012499"/>
    </source>
</evidence>
<dbReference type="Pfam" id="PF01641">
    <property type="entry name" value="SelR"/>
    <property type="match status" value="1"/>
</dbReference>
<accession>A0A182ZZS8</accession>
<dbReference type="PROSITE" id="PS51790">
    <property type="entry name" value="MSRB"/>
    <property type="match status" value="1"/>
</dbReference>
<evidence type="ECO:0000313" key="7">
    <source>
        <dbReference type="Proteomes" id="UP000272942"/>
    </source>
</evidence>
<protein>
    <recommendedName>
        <fullName evidence="2">peptide-methionine (R)-S-oxide reductase</fullName>
        <ecNumber evidence="2">1.8.4.12</ecNumber>
    </recommendedName>
</protein>
<dbReference type="EMBL" id="UZAN01000690">
    <property type="protein sequence ID" value="VDP20291.1"/>
    <property type="molecule type" value="Genomic_DNA"/>
</dbReference>
<dbReference type="InterPro" id="IPR002579">
    <property type="entry name" value="Met_Sox_Rdtase_MsrB_dom"/>
</dbReference>
<dbReference type="WBParaSite" id="ECPE_0000021201-mRNA-1">
    <property type="protein sequence ID" value="ECPE_0000021201-mRNA-1"/>
    <property type="gene ID" value="ECPE_0000021201"/>
</dbReference>
<reference evidence="6 7" key="2">
    <citation type="submission" date="2018-11" db="EMBL/GenBank/DDBJ databases">
        <authorList>
            <consortium name="Pathogen Informatics"/>
        </authorList>
    </citation>
    <scope>NUCLEOTIDE SEQUENCE [LARGE SCALE GENOMIC DNA]</scope>
    <source>
        <strain evidence="6 7">Egypt</strain>
    </source>
</reference>
<reference evidence="8" key="1">
    <citation type="submission" date="2016-06" db="UniProtKB">
        <authorList>
            <consortium name="WormBaseParasite"/>
        </authorList>
    </citation>
    <scope>IDENTIFICATION</scope>
</reference>
<evidence type="ECO:0000313" key="8">
    <source>
        <dbReference type="WBParaSite" id="ECPE_0000021201-mRNA-1"/>
    </source>
</evidence>
<sequence>MNTPFTNQNGKLFTRFLNAKRMNDHLCTPFQFDFQTPYLSNRYMSSSAKFESGCGWPSFFQASGANGTDDSTSNIIRLDDDSLGMKRIEIRCKQCNAHLGHVFDDGPKPTGLRYCINSVCLNFVKK</sequence>
<dbReference type="PANTHER" id="PTHR10173">
    <property type="entry name" value="METHIONINE SULFOXIDE REDUCTASE"/>
    <property type="match status" value="1"/>
</dbReference>
<dbReference type="GO" id="GO:0030091">
    <property type="term" value="P:protein repair"/>
    <property type="evidence" value="ECO:0007669"/>
    <property type="project" value="InterPro"/>
</dbReference>